<proteinExistence type="predicted"/>
<keyword evidence="8" id="KW-0862">Zinc</keyword>
<dbReference type="Gene3D" id="1.10.340.70">
    <property type="match status" value="1"/>
</dbReference>
<dbReference type="SMART" id="SM00343">
    <property type="entry name" value="ZnF_C2HC"/>
    <property type="match status" value="2"/>
</dbReference>
<dbReference type="InterPro" id="IPR021109">
    <property type="entry name" value="Peptidase_aspartic_dom_sf"/>
</dbReference>
<dbReference type="OrthoDB" id="6756070at2759"/>
<dbReference type="Gene3D" id="3.30.70.270">
    <property type="match status" value="2"/>
</dbReference>
<evidence type="ECO:0000259" key="10">
    <source>
        <dbReference type="PROSITE" id="PS50158"/>
    </source>
</evidence>
<feature type="domain" description="Integrase catalytic" evidence="13">
    <location>
        <begin position="1025"/>
        <end position="1178"/>
    </location>
</feature>
<name>A0A6J2XCX7_SITOR</name>
<dbReference type="GO" id="GO:0004190">
    <property type="term" value="F:aspartic-type endopeptidase activity"/>
    <property type="evidence" value="ECO:0007669"/>
    <property type="project" value="InterPro"/>
</dbReference>
<dbReference type="InterPro" id="IPR001878">
    <property type="entry name" value="Znf_CCHC"/>
</dbReference>
<dbReference type="GO" id="GO:0008270">
    <property type="term" value="F:zinc ion binding"/>
    <property type="evidence" value="ECO:0007669"/>
    <property type="project" value="UniProtKB-KW"/>
</dbReference>
<evidence type="ECO:0000256" key="6">
    <source>
        <dbReference type="ARBA" id="ARBA00022801"/>
    </source>
</evidence>
<dbReference type="PROSITE" id="PS50878">
    <property type="entry name" value="RT_POL"/>
    <property type="match status" value="1"/>
</dbReference>
<protein>
    <recommendedName>
        <fullName evidence="1">RNA-directed DNA polymerase</fullName>
        <ecNumber evidence="1">2.7.7.49</ecNumber>
    </recommendedName>
</protein>
<keyword evidence="8" id="KW-0863">Zinc-finger</keyword>
<evidence type="ECO:0000259" key="12">
    <source>
        <dbReference type="PROSITE" id="PS50878"/>
    </source>
</evidence>
<dbReference type="InterPro" id="IPR001584">
    <property type="entry name" value="Integrase_cat-core"/>
</dbReference>
<dbReference type="Gene3D" id="2.40.70.10">
    <property type="entry name" value="Acid Proteases"/>
    <property type="match status" value="1"/>
</dbReference>
<dbReference type="CDD" id="cd09274">
    <property type="entry name" value="RNase_HI_RT_Ty3"/>
    <property type="match status" value="1"/>
</dbReference>
<dbReference type="RefSeq" id="XP_030749001.1">
    <property type="nucleotide sequence ID" value="XM_030893141.1"/>
</dbReference>
<dbReference type="Pfam" id="PF17917">
    <property type="entry name" value="RT_RNaseH"/>
    <property type="match status" value="1"/>
</dbReference>
<keyword evidence="8" id="KW-0479">Metal-binding</keyword>
<gene>
    <name evidence="15" type="primary">LOC115877069</name>
</gene>
<dbReference type="GO" id="GO:0006508">
    <property type="term" value="P:proteolysis"/>
    <property type="evidence" value="ECO:0007669"/>
    <property type="project" value="InterPro"/>
</dbReference>
<dbReference type="InterPro" id="IPR036397">
    <property type="entry name" value="RNaseH_sf"/>
</dbReference>
<evidence type="ECO:0000259" key="11">
    <source>
        <dbReference type="PROSITE" id="PS50175"/>
    </source>
</evidence>
<dbReference type="InterPro" id="IPR012337">
    <property type="entry name" value="RNaseH-like_sf"/>
</dbReference>
<accession>A0A6J2XCX7</accession>
<keyword evidence="14" id="KW-1185">Reference proteome</keyword>
<dbReference type="InterPro" id="IPR043128">
    <property type="entry name" value="Rev_trsase/Diguanyl_cyclase"/>
</dbReference>
<dbReference type="GeneID" id="115877069"/>
<feature type="domain" description="Reverse transcriptase" evidence="12">
    <location>
        <begin position="483"/>
        <end position="660"/>
    </location>
</feature>
<dbReference type="PROSITE" id="PS00141">
    <property type="entry name" value="ASP_PROTEASE"/>
    <property type="match status" value="1"/>
</dbReference>
<keyword evidence="2" id="KW-0808">Transferase</keyword>
<dbReference type="InParanoid" id="A0A6J2XCX7"/>
<dbReference type="SUPFAM" id="SSF56672">
    <property type="entry name" value="DNA/RNA polymerases"/>
    <property type="match status" value="1"/>
</dbReference>
<dbReference type="InterPro" id="IPR001995">
    <property type="entry name" value="Peptidase_A2_cat"/>
</dbReference>
<keyword evidence="5" id="KW-0255">Endonuclease</keyword>
<evidence type="ECO:0000259" key="13">
    <source>
        <dbReference type="PROSITE" id="PS50994"/>
    </source>
</evidence>
<dbReference type="CDD" id="cd01647">
    <property type="entry name" value="RT_LTR"/>
    <property type="match status" value="1"/>
</dbReference>
<evidence type="ECO:0000256" key="1">
    <source>
        <dbReference type="ARBA" id="ARBA00012493"/>
    </source>
</evidence>
<keyword evidence="6" id="KW-0378">Hydrolase</keyword>
<feature type="domain" description="Peptidase A2" evidence="11">
    <location>
        <begin position="332"/>
        <end position="417"/>
    </location>
</feature>
<sequence length="1343" mass="154102">MINLIFRLMMSESNIRSFLCDNIDKALIRGEWEKWLRSLELYLASEDITDFAKKRNKLLHLGGAQLQEVAYNIPGAIETYNDKENNDVFKILVEKLTDYFSPKQNSTFERHLFRSLKPEQSESFNKFVLRVRHQATKCSFGNSAQEALEINVKDKIIDSWAPTELKKKLLEKERSLDEIIEVCNVHEQIGNQSKAMDSITAGPSTSFAINKIQSSNKNNSNQCTRCGKFRHLNKDCPAIGTKCHKCGFIGHYAFMCKTRIGTKRFSNNTTPSYQSHNKRRRPGSKINFIEGENEETEQTEAIRDFECFKISGHYKEENNDDLIECSLGGVPVTLLIDSGSTVNIVKGDDWKILTKQNAVLWDIDPQPQHNLKGYASGKPLDVRHTFQSTIALQAGEEIITSFYVVDQGDISILGKDTAKQLGILKLGININQIEMSKPFPKIKNIKIKLTIDPHVKPVRQPVRRVPISVEKQVEKKLEEALLSDIIEKVTEPSAWISPIVIIFKPNDDIRICVDMRRANEAIIRENYPLPTFESFMTKLRDAKYFSRLDLTNAYHQLELDEESRPITTFISHKGMFRYKRLMFGVNSAPEIFQRVFEEMLSSCRNCLNYLDDVIIYGSTEFEHDICLKKVLDVFSTNNVLLNEAKCAKKVQELYFLGHKLSSKGIEADQLKIQTVLDFRPPRTKEETRSFLGLVTYLGKFIPDLGTTTEPLRQLTRENQSFDWSKAQQESFEKLKDLLASLPTLSYFDPKLRTRLVADASPVALGAVLLQFNKKEEPQVISFASKSLSSVERRYSQTEKESLALVWAVERFYYYLSGLEFELVTDHKPLEAIFKPSSKPPARIERWVLRLQSFKFKIVYQSGKQNIADSLSRLCQIKNEPPFDKENEHHIFTVIERNSPQAIKISQVVAESQLDGQITEAVNKINKECWEPTDKNIFYPFRLELTTVGHVILRGNRLVIPESLREQVLRLAHEGHPGETVMKRRLRAKVWWPLIDKAAEKFVKNCRDCLLVSLPDKPPPMTRHKFPEGPWQCVAIDLMGPLPNHEQLLVIVDYYSRYQEIIFLKSTTSSVIINHLTEIFSRLGIPRSIRADNGPQFTSQEFKNFCLHNNIDLIHTPPYWPQANGEVENMNRAILKRLQISHTNKLNYKTELHKFTMMYNATPHGTTGKAPSELLFNRIIRDKLPSVADLVNEPGDEEAYDNDLLNKNKGKEKEDKARHAKIMDIREGDKVLIQNMIIPHKLTTRFNNEEFTVIERKGNEATLSGQDGQILKRHVSHLKKLTEPSMKDKHDKMRNVITQSSIPNPLSTDPSTAQLTGPNKEPTASDKLPPLKLKKMEGLWQCVE</sequence>
<reference evidence="15" key="1">
    <citation type="submission" date="2025-08" db="UniProtKB">
        <authorList>
            <consortium name="RefSeq"/>
        </authorList>
    </citation>
    <scope>IDENTIFICATION</scope>
    <source>
        <tissue evidence="15">Gonads</tissue>
    </source>
</reference>
<dbReference type="PANTHER" id="PTHR37984:SF11">
    <property type="entry name" value="INTEGRASE CATALYTIC DOMAIN-CONTAINING PROTEIN"/>
    <property type="match status" value="1"/>
</dbReference>
<dbReference type="FunFam" id="3.30.70.270:FF:000026">
    <property type="entry name" value="Transposon Ty3-G Gag-Pol polyprotein"/>
    <property type="match status" value="1"/>
</dbReference>
<dbReference type="Gene3D" id="3.30.420.10">
    <property type="entry name" value="Ribonuclease H-like superfamily/Ribonuclease H"/>
    <property type="match status" value="1"/>
</dbReference>
<dbReference type="PROSITE" id="PS50994">
    <property type="entry name" value="INTEGRASE"/>
    <property type="match status" value="1"/>
</dbReference>
<dbReference type="EC" id="2.7.7.49" evidence="1"/>
<dbReference type="GO" id="GO:0015074">
    <property type="term" value="P:DNA integration"/>
    <property type="evidence" value="ECO:0007669"/>
    <property type="project" value="InterPro"/>
</dbReference>
<dbReference type="InterPro" id="IPR000477">
    <property type="entry name" value="RT_dom"/>
</dbReference>
<evidence type="ECO:0000256" key="8">
    <source>
        <dbReference type="PROSITE-ProRule" id="PRU00047"/>
    </source>
</evidence>
<dbReference type="GO" id="GO:0042575">
    <property type="term" value="C:DNA polymerase complex"/>
    <property type="evidence" value="ECO:0007669"/>
    <property type="project" value="UniProtKB-ARBA"/>
</dbReference>
<keyword evidence="3" id="KW-0548">Nucleotidyltransferase</keyword>
<dbReference type="InterPro" id="IPR036875">
    <property type="entry name" value="Znf_CCHC_sf"/>
</dbReference>
<dbReference type="SUPFAM" id="SSF50630">
    <property type="entry name" value="Acid proteases"/>
    <property type="match status" value="1"/>
</dbReference>
<dbReference type="InterPro" id="IPR050951">
    <property type="entry name" value="Retrovirus_Pol_polyprotein"/>
</dbReference>
<evidence type="ECO:0000313" key="15">
    <source>
        <dbReference type="RefSeq" id="XP_030749001.1"/>
    </source>
</evidence>
<dbReference type="SUPFAM" id="SSF53098">
    <property type="entry name" value="Ribonuclease H-like"/>
    <property type="match status" value="1"/>
</dbReference>
<keyword evidence="4" id="KW-0540">Nuclease</keyword>
<dbReference type="InterPro" id="IPR001969">
    <property type="entry name" value="Aspartic_peptidase_AS"/>
</dbReference>
<dbReference type="CDD" id="cd00303">
    <property type="entry name" value="retropepsin_like"/>
    <property type="match status" value="1"/>
</dbReference>
<dbReference type="Gene3D" id="4.10.60.10">
    <property type="entry name" value="Zinc finger, CCHC-type"/>
    <property type="match status" value="1"/>
</dbReference>
<dbReference type="PROSITE" id="PS50175">
    <property type="entry name" value="ASP_PROT_RETROV"/>
    <property type="match status" value="1"/>
</dbReference>
<dbReference type="PROSITE" id="PS50158">
    <property type="entry name" value="ZF_CCHC"/>
    <property type="match status" value="1"/>
</dbReference>
<evidence type="ECO:0000256" key="3">
    <source>
        <dbReference type="ARBA" id="ARBA00022695"/>
    </source>
</evidence>
<dbReference type="FunFam" id="3.30.420.10:FF:000063">
    <property type="entry name" value="Retrovirus-related Pol polyprotein from transposon 297-like Protein"/>
    <property type="match status" value="1"/>
</dbReference>
<dbReference type="Gene3D" id="3.10.10.10">
    <property type="entry name" value="HIV Type 1 Reverse Transcriptase, subunit A, domain 1"/>
    <property type="match status" value="1"/>
</dbReference>
<evidence type="ECO:0000256" key="9">
    <source>
        <dbReference type="SAM" id="MobiDB-lite"/>
    </source>
</evidence>
<dbReference type="InterPro" id="IPR041588">
    <property type="entry name" value="Integrase_H2C2"/>
</dbReference>
<dbReference type="Proteomes" id="UP000504635">
    <property type="component" value="Unplaced"/>
</dbReference>
<dbReference type="Pfam" id="PF17921">
    <property type="entry name" value="Integrase_H2C2"/>
    <property type="match status" value="1"/>
</dbReference>
<keyword evidence="7" id="KW-0695">RNA-directed DNA polymerase</keyword>
<dbReference type="Pfam" id="PF00078">
    <property type="entry name" value="RVT_1"/>
    <property type="match status" value="1"/>
</dbReference>
<dbReference type="FunFam" id="1.10.340.70:FF:000004">
    <property type="entry name" value="Retrovirus-related Pol polyprotein from transposon 297-like Protein"/>
    <property type="match status" value="1"/>
</dbReference>
<dbReference type="InterPro" id="IPR041373">
    <property type="entry name" value="RT_RNaseH"/>
</dbReference>
<feature type="compositionally biased region" description="Polar residues" evidence="9">
    <location>
        <begin position="1298"/>
        <end position="1316"/>
    </location>
</feature>
<dbReference type="InterPro" id="IPR043502">
    <property type="entry name" value="DNA/RNA_pol_sf"/>
</dbReference>
<dbReference type="GO" id="GO:0003964">
    <property type="term" value="F:RNA-directed DNA polymerase activity"/>
    <property type="evidence" value="ECO:0007669"/>
    <property type="project" value="UniProtKB-KW"/>
</dbReference>
<evidence type="ECO:0000256" key="4">
    <source>
        <dbReference type="ARBA" id="ARBA00022722"/>
    </source>
</evidence>
<evidence type="ECO:0000313" key="14">
    <source>
        <dbReference type="Proteomes" id="UP000504635"/>
    </source>
</evidence>
<evidence type="ECO:0000256" key="5">
    <source>
        <dbReference type="ARBA" id="ARBA00022759"/>
    </source>
</evidence>
<evidence type="ECO:0000256" key="7">
    <source>
        <dbReference type="ARBA" id="ARBA00022918"/>
    </source>
</evidence>
<dbReference type="PANTHER" id="PTHR37984">
    <property type="entry name" value="PROTEIN CBG26694"/>
    <property type="match status" value="1"/>
</dbReference>
<feature type="region of interest" description="Disordered" evidence="9">
    <location>
        <begin position="1298"/>
        <end position="1330"/>
    </location>
</feature>
<dbReference type="GO" id="GO:0003676">
    <property type="term" value="F:nucleic acid binding"/>
    <property type="evidence" value="ECO:0007669"/>
    <property type="project" value="InterPro"/>
</dbReference>
<evidence type="ECO:0000256" key="2">
    <source>
        <dbReference type="ARBA" id="ARBA00022679"/>
    </source>
</evidence>
<dbReference type="GO" id="GO:0004519">
    <property type="term" value="F:endonuclease activity"/>
    <property type="evidence" value="ECO:0007669"/>
    <property type="project" value="UniProtKB-KW"/>
</dbReference>
<feature type="domain" description="CCHC-type" evidence="10">
    <location>
        <begin position="223"/>
        <end position="237"/>
    </location>
</feature>
<organism evidence="14 15">
    <name type="scientific">Sitophilus oryzae</name>
    <name type="common">Rice weevil</name>
    <name type="synonym">Curculio oryzae</name>
    <dbReference type="NCBI Taxonomy" id="7048"/>
    <lineage>
        <taxon>Eukaryota</taxon>
        <taxon>Metazoa</taxon>
        <taxon>Ecdysozoa</taxon>
        <taxon>Arthropoda</taxon>
        <taxon>Hexapoda</taxon>
        <taxon>Insecta</taxon>
        <taxon>Pterygota</taxon>
        <taxon>Neoptera</taxon>
        <taxon>Endopterygota</taxon>
        <taxon>Coleoptera</taxon>
        <taxon>Polyphaga</taxon>
        <taxon>Cucujiformia</taxon>
        <taxon>Curculionidae</taxon>
        <taxon>Dryophthorinae</taxon>
        <taxon>Sitophilus</taxon>
    </lineage>
</organism>
<dbReference type="KEGG" id="soy:115877069"/>
<dbReference type="SUPFAM" id="SSF57756">
    <property type="entry name" value="Retrovirus zinc finger-like domains"/>
    <property type="match status" value="1"/>
</dbReference>
<dbReference type="Pfam" id="PF00665">
    <property type="entry name" value="rve"/>
    <property type="match status" value="1"/>
</dbReference>